<dbReference type="PANTHER" id="PTHR43391">
    <property type="entry name" value="RETINOL DEHYDROGENASE-RELATED"/>
    <property type="match status" value="1"/>
</dbReference>
<dbReference type="Pfam" id="PF00106">
    <property type="entry name" value="adh_short"/>
    <property type="match status" value="1"/>
</dbReference>
<dbReference type="PRINTS" id="PR00081">
    <property type="entry name" value="GDHRDH"/>
</dbReference>
<dbReference type="Proteomes" id="UP000256486">
    <property type="component" value="Unassembled WGS sequence"/>
</dbReference>
<dbReference type="GO" id="GO:0016491">
    <property type="term" value="F:oxidoreductase activity"/>
    <property type="evidence" value="ECO:0007669"/>
    <property type="project" value="UniProtKB-KW"/>
</dbReference>
<proteinExistence type="inferred from homology"/>
<evidence type="ECO:0000256" key="3">
    <source>
        <dbReference type="RuleBase" id="RU000363"/>
    </source>
</evidence>
<evidence type="ECO:0000313" key="4">
    <source>
        <dbReference type="EMBL" id="RFA09834.1"/>
    </source>
</evidence>
<dbReference type="RefSeq" id="WP_116415234.1">
    <property type="nucleotide sequence ID" value="NZ_NBWZ01000001.1"/>
</dbReference>
<dbReference type="EMBL" id="NBWZ01000001">
    <property type="protein sequence ID" value="RFA09834.1"/>
    <property type="molecule type" value="Genomic_DNA"/>
</dbReference>
<accession>A0A3E0VIP7</accession>
<dbReference type="OrthoDB" id="9792003at2"/>
<dbReference type="GO" id="GO:0005829">
    <property type="term" value="C:cytosol"/>
    <property type="evidence" value="ECO:0007669"/>
    <property type="project" value="TreeGrafter"/>
</dbReference>
<dbReference type="InterPro" id="IPR036291">
    <property type="entry name" value="NAD(P)-bd_dom_sf"/>
</dbReference>
<evidence type="ECO:0000313" key="5">
    <source>
        <dbReference type="Proteomes" id="UP000256486"/>
    </source>
</evidence>
<evidence type="ECO:0000256" key="2">
    <source>
        <dbReference type="ARBA" id="ARBA00023002"/>
    </source>
</evidence>
<keyword evidence="5" id="KW-1185">Reference proteome</keyword>
<sequence length="293" mass="29899">MATDSPETPSARPVVLVTGTSTGIGLATAVSAALAGWHVVATVRRAGSDAELLTAAAVAGVSEYLELRMLDITDPQASAALVDDIASTHGRLDAVVNNAGAGHVGTLELDTLDAVRQVMEVNYFGVLNVTRPAMPHLRASGGSLVTVTSVGGIVGQPFNESYCAAKFAVEGMMESLHPVAAAAGVRVTVVEPGAVATQFVANVGASIDALSTGAANGSEAYREAFDHYLERTRGSFDGAQQPQGVADVIVGILLDDRPPFRVQTSDAATGFVGLKLRDLDGTAVTGATAGWIA</sequence>
<dbReference type="Gene3D" id="3.40.50.720">
    <property type="entry name" value="NAD(P)-binding Rossmann-like Domain"/>
    <property type="match status" value="1"/>
</dbReference>
<dbReference type="PANTHER" id="PTHR43391:SF86">
    <property type="entry name" value="SHORT-CHAIN DEHYDROGENASE_REDUCTASE FAMILY PROTEIN"/>
    <property type="match status" value="1"/>
</dbReference>
<dbReference type="PROSITE" id="PS00061">
    <property type="entry name" value="ADH_SHORT"/>
    <property type="match status" value="1"/>
</dbReference>
<dbReference type="AlphaFoldDB" id="A0A3E0VIP7"/>
<dbReference type="InterPro" id="IPR002347">
    <property type="entry name" value="SDR_fam"/>
</dbReference>
<organism evidence="4 5">
    <name type="scientific">Subtercola boreus</name>
    <dbReference type="NCBI Taxonomy" id="120213"/>
    <lineage>
        <taxon>Bacteria</taxon>
        <taxon>Bacillati</taxon>
        <taxon>Actinomycetota</taxon>
        <taxon>Actinomycetes</taxon>
        <taxon>Micrococcales</taxon>
        <taxon>Microbacteriaceae</taxon>
        <taxon>Subtercola</taxon>
    </lineage>
</organism>
<comment type="similarity">
    <text evidence="1 3">Belongs to the short-chain dehydrogenases/reductases (SDR) family.</text>
</comment>
<dbReference type="PRINTS" id="PR00080">
    <property type="entry name" value="SDRFAMILY"/>
</dbReference>
<reference evidence="4 5" key="1">
    <citation type="submission" date="2017-04" db="EMBL/GenBank/DDBJ databases">
        <title>Comparative genome analysis of Subtercola boreus.</title>
        <authorList>
            <person name="Cho Y.-J."/>
            <person name="Cho A."/>
            <person name="Kim O.-S."/>
            <person name="Lee J.-I."/>
        </authorList>
    </citation>
    <scope>NUCLEOTIDE SEQUENCE [LARGE SCALE GENOMIC DNA]</scope>
    <source>
        <strain evidence="4 5">K300</strain>
    </source>
</reference>
<dbReference type="InterPro" id="IPR020904">
    <property type="entry name" value="Sc_DH/Rdtase_CS"/>
</dbReference>
<gene>
    <name evidence="4" type="ORF">B7R54_11920</name>
</gene>
<protein>
    <submittedName>
        <fullName evidence="4">Short-chain dehydrogenase</fullName>
    </submittedName>
</protein>
<comment type="caution">
    <text evidence="4">The sequence shown here is derived from an EMBL/GenBank/DDBJ whole genome shotgun (WGS) entry which is preliminary data.</text>
</comment>
<evidence type="ECO:0000256" key="1">
    <source>
        <dbReference type="ARBA" id="ARBA00006484"/>
    </source>
</evidence>
<dbReference type="SUPFAM" id="SSF51735">
    <property type="entry name" value="NAD(P)-binding Rossmann-fold domains"/>
    <property type="match status" value="1"/>
</dbReference>
<keyword evidence="2" id="KW-0560">Oxidoreductase</keyword>
<name>A0A3E0VIP7_9MICO</name>